<evidence type="ECO:0000256" key="1">
    <source>
        <dbReference type="ARBA" id="ARBA00004496"/>
    </source>
</evidence>
<dbReference type="GO" id="GO:0005886">
    <property type="term" value="C:plasma membrane"/>
    <property type="evidence" value="ECO:0007669"/>
    <property type="project" value="TreeGrafter"/>
</dbReference>
<dbReference type="GO" id="GO:0016308">
    <property type="term" value="F:1-phosphatidylinositol-4-phosphate 5-kinase activity"/>
    <property type="evidence" value="ECO:0007669"/>
    <property type="project" value="TreeGrafter"/>
</dbReference>
<feature type="domain" description="PIPK" evidence="14">
    <location>
        <begin position="26"/>
        <end position="415"/>
    </location>
</feature>
<dbReference type="Gene3D" id="3.30.810.10">
    <property type="entry name" value="2-Layer Sandwich"/>
    <property type="match status" value="2"/>
</dbReference>
<evidence type="ECO:0000256" key="5">
    <source>
        <dbReference type="ARBA" id="ARBA00022777"/>
    </source>
</evidence>
<dbReference type="SUPFAM" id="SSF56104">
    <property type="entry name" value="SAICAR synthase-like"/>
    <property type="match status" value="1"/>
</dbReference>
<accession>A0A9D4CAY5</accession>
<evidence type="ECO:0000256" key="6">
    <source>
        <dbReference type="ARBA" id="ARBA00022840"/>
    </source>
</evidence>
<keyword evidence="2" id="KW-0963">Cytoplasm</keyword>
<comment type="catalytic activity">
    <reaction evidence="10">
        <text>1,2-dihexadecanoyl-sn-glycero-3-phospho-(1D-myo-inositol-5-phosphate) + GTP = 1,2-dihexadecanoyl-sn-glycero-3-phospho-(1D-myo-inositol-4,5-bisphosphate) + GDP + H(+)</text>
        <dbReference type="Rhea" id="RHEA:55964"/>
        <dbReference type="ChEBI" id="CHEBI:15378"/>
        <dbReference type="ChEBI" id="CHEBI:37565"/>
        <dbReference type="ChEBI" id="CHEBI:58189"/>
        <dbReference type="ChEBI" id="CHEBI:83423"/>
        <dbReference type="ChEBI" id="CHEBI:84968"/>
    </reaction>
    <physiologicalReaction direction="left-to-right" evidence="10">
        <dbReference type="Rhea" id="RHEA:55965"/>
    </physiologicalReaction>
</comment>
<dbReference type="InterPro" id="IPR027484">
    <property type="entry name" value="PInositol-4-P-5-kinase_N"/>
</dbReference>
<comment type="caution">
    <text evidence="15">The sequence shown here is derived from an EMBL/GenBank/DDBJ whole genome shotgun (WGS) entry which is preliminary data.</text>
</comment>
<reference evidence="15" key="1">
    <citation type="journal article" date="2019" name="bioRxiv">
        <title>The Genome of the Zebra Mussel, Dreissena polymorpha: A Resource for Invasive Species Research.</title>
        <authorList>
            <person name="McCartney M.A."/>
            <person name="Auch B."/>
            <person name="Kono T."/>
            <person name="Mallez S."/>
            <person name="Zhang Y."/>
            <person name="Obille A."/>
            <person name="Becker A."/>
            <person name="Abrahante J.E."/>
            <person name="Garbe J."/>
            <person name="Badalamenti J.P."/>
            <person name="Herman A."/>
            <person name="Mangelson H."/>
            <person name="Liachko I."/>
            <person name="Sullivan S."/>
            <person name="Sone E.D."/>
            <person name="Koren S."/>
            <person name="Silverstein K.A.T."/>
            <person name="Beckman K.B."/>
            <person name="Gohl D.M."/>
        </authorList>
    </citation>
    <scope>NUCLEOTIDE SEQUENCE</scope>
    <source>
        <strain evidence="15">Duluth1</strain>
        <tissue evidence="15">Whole animal</tissue>
    </source>
</reference>
<evidence type="ECO:0000259" key="14">
    <source>
        <dbReference type="PROSITE" id="PS51455"/>
    </source>
</evidence>
<dbReference type="AlphaFoldDB" id="A0A9D4CAY5"/>
<evidence type="ECO:0000256" key="13">
    <source>
        <dbReference type="SAM" id="MobiDB-lite"/>
    </source>
</evidence>
<comment type="subcellular location">
    <subcellularLocation>
        <location evidence="1">Cytoplasm</location>
    </subcellularLocation>
</comment>
<evidence type="ECO:0000256" key="12">
    <source>
        <dbReference type="PROSITE-ProRule" id="PRU00781"/>
    </source>
</evidence>
<evidence type="ECO:0000256" key="4">
    <source>
        <dbReference type="ARBA" id="ARBA00022741"/>
    </source>
</evidence>
<feature type="region of interest" description="Disordered" evidence="13">
    <location>
        <begin position="286"/>
        <end position="333"/>
    </location>
</feature>
<dbReference type="PROSITE" id="PS51455">
    <property type="entry name" value="PIPK"/>
    <property type="match status" value="1"/>
</dbReference>
<keyword evidence="5 12" id="KW-0418">Kinase</keyword>
<keyword evidence="6 12" id="KW-0067">ATP-binding</keyword>
<dbReference type="SMART" id="SM00330">
    <property type="entry name" value="PIPKc"/>
    <property type="match status" value="1"/>
</dbReference>
<protein>
    <recommendedName>
        <fullName evidence="11">1-phosphatidylinositol-5-phosphate 4-kinase</fullName>
        <ecNumber evidence="11">2.7.1.149</ecNumber>
    </recommendedName>
</protein>
<gene>
    <name evidence="15" type="ORF">DPMN_063419</name>
</gene>
<evidence type="ECO:0000313" key="15">
    <source>
        <dbReference type="EMBL" id="KAH3720520.1"/>
    </source>
</evidence>
<dbReference type="OrthoDB" id="20783at2759"/>
<comment type="catalytic activity">
    <reaction evidence="8">
        <text>1,2-dihexadecanoyl-sn-glycero-3-phospho-(1D-myo-inositol-5-phosphate) + ATP = 1,2-dihexadecanoyl-sn-glycero-3-phospho-(1D-myo-inositol-4,5-bisphosphate) + ADP + H(+)</text>
        <dbReference type="Rhea" id="RHEA:55992"/>
        <dbReference type="ChEBI" id="CHEBI:15378"/>
        <dbReference type="ChEBI" id="CHEBI:30616"/>
        <dbReference type="ChEBI" id="CHEBI:83423"/>
        <dbReference type="ChEBI" id="CHEBI:84968"/>
        <dbReference type="ChEBI" id="CHEBI:456216"/>
    </reaction>
    <physiologicalReaction direction="left-to-right" evidence="8">
        <dbReference type="Rhea" id="RHEA:55993"/>
    </physiologicalReaction>
</comment>
<dbReference type="GO" id="GO:0046854">
    <property type="term" value="P:phosphatidylinositol phosphate biosynthetic process"/>
    <property type="evidence" value="ECO:0007669"/>
    <property type="project" value="TreeGrafter"/>
</dbReference>
<dbReference type="Gene3D" id="3.30.800.10">
    <property type="entry name" value="Phosphatidylinositol Phosphate Kinase II Beta"/>
    <property type="match status" value="1"/>
</dbReference>
<dbReference type="EMBL" id="JAIWYP010000013">
    <property type="protein sequence ID" value="KAH3720520.1"/>
    <property type="molecule type" value="Genomic_DNA"/>
</dbReference>
<reference evidence="15" key="2">
    <citation type="submission" date="2020-11" db="EMBL/GenBank/DDBJ databases">
        <authorList>
            <person name="McCartney M.A."/>
            <person name="Auch B."/>
            <person name="Kono T."/>
            <person name="Mallez S."/>
            <person name="Becker A."/>
            <person name="Gohl D.M."/>
            <person name="Silverstein K.A.T."/>
            <person name="Koren S."/>
            <person name="Bechman K.B."/>
            <person name="Herman A."/>
            <person name="Abrahante J.E."/>
            <person name="Garbe J."/>
        </authorList>
    </citation>
    <scope>NUCLEOTIDE SEQUENCE</scope>
    <source>
        <strain evidence="15">Duluth1</strain>
        <tissue evidence="15">Whole animal</tissue>
    </source>
</reference>
<dbReference type="EC" id="2.7.1.149" evidence="11"/>
<dbReference type="InterPro" id="IPR023610">
    <property type="entry name" value="PInositol-4/5-P-5/4-kinase"/>
</dbReference>
<dbReference type="InterPro" id="IPR002498">
    <property type="entry name" value="PInositol-4-P-4/5-kinase_core"/>
</dbReference>
<evidence type="ECO:0000256" key="9">
    <source>
        <dbReference type="ARBA" id="ARBA00036698"/>
    </source>
</evidence>
<name>A0A9D4CAY5_DREPO</name>
<comment type="catalytic activity">
    <reaction evidence="9">
        <text>a 1,2-diacyl-sn-glycero-3-phospho-(1D-myo-inositol-5-phosphate) + ATP = a 1,2-diacyl-sn-glycero-3-phospho-(1D-myo-inositol-4,5-bisphosphate) + ADP + H(+)</text>
        <dbReference type="Rhea" id="RHEA:12280"/>
        <dbReference type="ChEBI" id="CHEBI:15378"/>
        <dbReference type="ChEBI" id="CHEBI:30616"/>
        <dbReference type="ChEBI" id="CHEBI:57795"/>
        <dbReference type="ChEBI" id="CHEBI:58456"/>
        <dbReference type="ChEBI" id="CHEBI:456216"/>
        <dbReference type="EC" id="2.7.1.149"/>
    </reaction>
    <physiologicalReaction direction="left-to-right" evidence="9">
        <dbReference type="Rhea" id="RHEA:12281"/>
    </physiologicalReaction>
</comment>
<dbReference type="Pfam" id="PF01504">
    <property type="entry name" value="PIP5K"/>
    <property type="match status" value="1"/>
</dbReference>
<evidence type="ECO:0000313" key="16">
    <source>
        <dbReference type="Proteomes" id="UP000828390"/>
    </source>
</evidence>
<evidence type="ECO:0000256" key="2">
    <source>
        <dbReference type="ARBA" id="ARBA00022490"/>
    </source>
</evidence>
<sequence>MTSHQTVQEKQKSLKVKKAKRKLFRANEPLLSVFMWGINHSVMELNHVTIPVMLMPDDFKAYTKVRVDNHLYNNVDLETGENMPSHFKIKEYCPIVFRNLRERFGIDDQDYMNSLTKQPQGMDSPGRSGARMLLSHDKRYFIKTLVSEEVEQMHHLLKQYHQHIVECHANTMLPHYLGMYRITVNDVETYLCVMRNVFSPRLPIHKKYDLKGSTVDRCASDKEKAKELPTFKDNDFLEDEAKVNIGAEEKAELMNKLTRDVNFLASLHLMDYSLIVGIHDCDRIEPEGSDINAQNSESDGEPVSGEDENGLEEQVPDIGGFAPTPPDSPQPYGPVPAFNGDIDPNIEKFGVKSLEGGPKKEIYFLALIDILTRYGMKKRTALAAKTMKHGVGAEISTVHPDQYAKRFLEFIDKCIA</sequence>
<keyword evidence="4 12" id="KW-0547">Nucleotide-binding</keyword>
<evidence type="ECO:0000256" key="3">
    <source>
        <dbReference type="ARBA" id="ARBA00022679"/>
    </source>
</evidence>
<dbReference type="PANTHER" id="PTHR23086:SF8">
    <property type="entry name" value="PHOSPHATIDYLINOSITOL 5-PHOSPHATE 4-KINASE, ISOFORM A"/>
    <property type="match status" value="1"/>
</dbReference>
<evidence type="ECO:0000256" key="11">
    <source>
        <dbReference type="ARBA" id="ARBA00039039"/>
    </source>
</evidence>
<evidence type="ECO:0000256" key="7">
    <source>
        <dbReference type="ARBA" id="ARBA00023098"/>
    </source>
</evidence>
<feature type="compositionally biased region" description="Acidic residues" evidence="13">
    <location>
        <begin position="298"/>
        <end position="315"/>
    </location>
</feature>
<organism evidence="15 16">
    <name type="scientific">Dreissena polymorpha</name>
    <name type="common">Zebra mussel</name>
    <name type="synonym">Mytilus polymorpha</name>
    <dbReference type="NCBI Taxonomy" id="45954"/>
    <lineage>
        <taxon>Eukaryota</taxon>
        <taxon>Metazoa</taxon>
        <taxon>Spiralia</taxon>
        <taxon>Lophotrochozoa</taxon>
        <taxon>Mollusca</taxon>
        <taxon>Bivalvia</taxon>
        <taxon>Autobranchia</taxon>
        <taxon>Heteroconchia</taxon>
        <taxon>Euheterodonta</taxon>
        <taxon>Imparidentia</taxon>
        <taxon>Neoheterodontei</taxon>
        <taxon>Myida</taxon>
        <taxon>Dreissenoidea</taxon>
        <taxon>Dreissenidae</taxon>
        <taxon>Dreissena</taxon>
    </lineage>
</organism>
<dbReference type="PANTHER" id="PTHR23086">
    <property type="entry name" value="PHOSPHATIDYLINOSITOL-4-PHOSPHATE 5-KINASE"/>
    <property type="match status" value="1"/>
</dbReference>
<dbReference type="InterPro" id="IPR027483">
    <property type="entry name" value="PInositol-4-P-4/5-kinase_C_sf"/>
</dbReference>
<evidence type="ECO:0000256" key="8">
    <source>
        <dbReference type="ARBA" id="ARBA00036478"/>
    </source>
</evidence>
<dbReference type="GO" id="GO:0016309">
    <property type="term" value="F:1-phosphatidylinositol-5-phosphate 4-kinase activity"/>
    <property type="evidence" value="ECO:0007669"/>
    <property type="project" value="UniProtKB-EC"/>
</dbReference>
<keyword evidence="16" id="KW-1185">Reference proteome</keyword>
<dbReference type="CDD" id="cd17305">
    <property type="entry name" value="PIPKc_PIP5KII"/>
    <property type="match status" value="1"/>
</dbReference>
<feature type="compositionally biased region" description="Pro residues" evidence="13">
    <location>
        <begin position="323"/>
        <end position="333"/>
    </location>
</feature>
<proteinExistence type="predicted"/>
<dbReference type="GO" id="GO:0005737">
    <property type="term" value="C:cytoplasm"/>
    <property type="evidence" value="ECO:0007669"/>
    <property type="project" value="UniProtKB-SubCell"/>
</dbReference>
<dbReference type="GO" id="GO:0005524">
    <property type="term" value="F:ATP binding"/>
    <property type="evidence" value="ECO:0007669"/>
    <property type="project" value="UniProtKB-UniRule"/>
</dbReference>
<keyword evidence="7" id="KW-0443">Lipid metabolism</keyword>
<keyword evidence="3 12" id="KW-0808">Transferase</keyword>
<evidence type="ECO:0000256" key="10">
    <source>
        <dbReference type="ARBA" id="ARBA00036950"/>
    </source>
</evidence>
<dbReference type="FunFam" id="3.30.800.10:FF:000002">
    <property type="entry name" value="Phosphatidylinositol 5-phosphate 4-kinase type-2 beta"/>
    <property type="match status" value="1"/>
</dbReference>
<dbReference type="Proteomes" id="UP000828390">
    <property type="component" value="Unassembled WGS sequence"/>
</dbReference>